<reference evidence="6" key="2">
    <citation type="submission" date="2025-09" db="UniProtKB">
        <authorList>
            <consortium name="Ensembl"/>
        </authorList>
    </citation>
    <scope>IDENTIFICATION</scope>
</reference>
<dbReference type="PROSITE" id="PS50835">
    <property type="entry name" value="IG_LIKE"/>
    <property type="match status" value="1"/>
</dbReference>
<keyword evidence="2" id="KW-0732">Signal</keyword>
<dbReference type="GO" id="GO:0009897">
    <property type="term" value="C:external side of plasma membrane"/>
    <property type="evidence" value="ECO:0007669"/>
    <property type="project" value="TreeGrafter"/>
</dbReference>
<feature type="domain" description="Ig-like" evidence="5">
    <location>
        <begin position="198"/>
        <end position="272"/>
    </location>
</feature>
<accession>A0A8C0QJB3</accession>
<reference evidence="6" key="1">
    <citation type="submission" date="2025-08" db="UniProtKB">
        <authorList>
            <consortium name="Ensembl"/>
        </authorList>
    </citation>
    <scope>IDENTIFICATION</scope>
</reference>
<keyword evidence="3" id="KW-0472">Membrane</keyword>
<comment type="subcellular location">
    <subcellularLocation>
        <location evidence="1">Membrane</location>
    </subcellularLocation>
</comment>
<proteinExistence type="predicted"/>
<dbReference type="InterPro" id="IPR013783">
    <property type="entry name" value="Ig-like_fold"/>
</dbReference>
<dbReference type="Ensembl" id="ENSCABT00000026097.1">
    <property type="protein sequence ID" value="ENSCABP00000023816.1"/>
    <property type="gene ID" value="ENSCABG00000017496.1"/>
</dbReference>
<name>A0A8C0QJB3_CHEAB</name>
<dbReference type="PANTHER" id="PTHR12080:SF18">
    <property type="entry name" value="SLAM FAMILY MEMBER 9"/>
    <property type="match status" value="1"/>
</dbReference>
<dbReference type="InterPro" id="IPR007110">
    <property type="entry name" value="Ig-like_dom"/>
</dbReference>
<evidence type="ECO:0000259" key="5">
    <source>
        <dbReference type="PROSITE" id="PS50835"/>
    </source>
</evidence>
<sequence>MWPTDYSLPTSVLDSSCRACAACFSPCTQESCTAVPGKKRHLKNKLPGSIISQRPTKGTSSVGGLFWLDLTVSFSSVFPAAGSSGEESGPMRLNRIWGESVTFSPVVPTGTWVTNIVWNAKTIIAIVVPGKQASLTVIDQSYTERLRVSDGSHSLEITHLSQEDTGTYTAQITIQGMTKPILQRFALHMYTTVCLNFPSDSVLTVNGMCNVTLHCTLQGGGEDVSYTWNQIAESTVVSSEGSIFISHRLRSGVSPVTCTARNPVSSSSKSISLQEFCEGDILQQQVLLAIILAVCVISDGSDFSGSAPSSSPPCSLGNPAACSPVSPTPPAPSLRWVLHL</sequence>
<dbReference type="Proteomes" id="UP000694404">
    <property type="component" value="Unplaced"/>
</dbReference>
<evidence type="ECO:0000256" key="4">
    <source>
        <dbReference type="ARBA" id="ARBA00023180"/>
    </source>
</evidence>
<dbReference type="Gene3D" id="2.60.40.10">
    <property type="entry name" value="Immunoglobulins"/>
    <property type="match status" value="2"/>
</dbReference>
<keyword evidence="7" id="KW-1185">Reference proteome</keyword>
<evidence type="ECO:0000313" key="6">
    <source>
        <dbReference type="Ensembl" id="ENSCABP00000023816.1"/>
    </source>
</evidence>
<protein>
    <recommendedName>
        <fullName evidence="5">Ig-like domain-containing protein</fullName>
    </recommendedName>
</protein>
<dbReference type="GO" id="GO:0042110">
    <property type="term" value="P:T cell activation"/>
    <property type="evidence" value="ECO:0007669"/>
    <property type="project" value="TreeGrafter"/>
</dbReference>
<organism evidence="6 7">
    <name type="scientific">Chelonoidis abingdonii</name>
    <name type="common">Abingdon island giant tortoise</name>
    <name type="synonym">Testudo abingdonii</name>
    <dbReference type="NCBI Taxonomy" id="106734"/>
    <lineage>
        <taxon>Eukaryota</taxon>
        <taxon>Metazoa</taxon>
        <taxon>Chordata</taxon>
        <taxon>Craniata</taxon>
        <taxon>Vertebrata</taxon>
        <taxon>Euteleostomi</taxon>
        <taxon>Archelosauria</taxon>
        <taxon>Testudinata</taxon>
        <taxon>Testudines</taxon>
        <taxon>Cryptodira</taxon>
        <taxon>Durocryptodira</taxon>
        <taxon>Testudinoidea</taxon>
        <taxon>Testudinidae</taxon>
        <taxon>Chelonoidis</taxon>
    </lineage>
</organism>
<dbReference type="SUPFAM" id="SSF48726">
    <property type="entry name" value="Immunoglobulin"/>
    <property type="match status" value="2"/>
</dbReference>
<dbReference type="InterPro" id="IPR036179">
    <property type="entry name" value="Ig-like_dom_sf"/>
</dbReference>
<evidence type="ECO:0000256" key="1">
    <source>
        <dbReference type="ARBA" id="ARBA00004370"/>
    </source>
</evidence>
<evidence type="ECO:0000313" key="7">
    <source>
        <dbReference type="Proteomes" id="UP000694404"/>
    </source>
</evidence>
<dbReference type="GeneTree" id="ENSGT01030000234540"/>
<keyword evidence="4" id="KW-0325">Glycoprotein</keyword>
<evidence type="ECO:0000256" key="2">
    <source>
        <dbReference type="ARBA" id="ARBA00022729"/>
    </source>
</evidence>
<dbReference type="PANTHER" id="PTHR12080">
    <property type="entry name" value="SIGNALING LYMPHOCYTIC ACTIVATION MOLECULE"/>
    <property type="match status" value="1"/>
</dbReference>
<dbReference type="InterPro" id="IPR015631">
    <property type="entry name" value="CD2/SLAM_rcpt"/>
</dbReference>
<dbReference type="AlphaFoldDB" id="A0A8C0QJB3"/>
<evidence type="ECO:0000256" key="3">
    <source>
        <dbReference type="ARBA" id="ARBA00023136"/>
    </source>
</evidence>